<dbReference type="EMBL" id="FNTV01000001">
    <property type="protein sequence ID" value="SEE83219.1"/>
    <property type="molecule type" value="Genomic_DNA"/>
</dbReference>
<dbReference type="SUPFAM" id="SSF54060">
    <property type="entry name" value="His-Me finger endonucleases"/>
    <property type="match status" value="1"/>
</dbReference>
<dbReference type="SUPFAM" id="SSF54171">
    <property type="entry name" value="DNA-binding domain"/>
    <property type="match status" value="1"/>
</dbReference>
<protein>
    <submittedName>
        <fullName evidence="2">AP2 domain-containing protein</fullName>
    </submittedName>
</protein>
<evidence type="ECO:0000313" key="3">
    <source>
        <dbReference type="Proteomes" id="UP000182725"/>
    </source>
</evidence>
<dbReference type="GO" id="GO:0003677">
    <property type="term" value="F:DNA binding"/>
    <property type="evidence" value="ECO:0007669"/>
    <property type="project" value="InterPro"/>
</dbReference>
<dbReference type="Pfam" id="PF13392">
    <property type="entry name" value="HNH_3"/>
    <property type="match status" value="1"/>
</dbReference>
<sequence length="195" mass="22624">MASTCLVKECEQPSICRRMCTMHYQRWKKDNGHLLAQKRHWASVEERFWSKVDKTETCWNWIGGFNKSGYGRLKIDGKFIRAHIRSFEMENGEVPAGMVVDHRCHNEKCVRPVHLRLVTHKQNSEHRIGAQKNSKSGIRGVYWAPTRNAWIASVRHCGRQVNLGTFSTAADAERAAIAKRNELFTHNDHDRKEVK</sequence>
<dbReference type="Gene3D" id="1.20.5.2050">
    <property type="match status" value="1"/>
</dbReference>
<evidence type="ECO:0000259" key="1">
    <source>
        <dbReference type="Pfam" id="PF13392"/>
    </source>
</evidence>
<dbReference type="InterPro" id="IPR003615">
    <property type="entry name" value="HNH_nuc"/>
</dbReference>
<gene>
    <name evidence="2" type="ORF">SAMN04489740_2711</name>
</gene>
<accession>A0A1H5M1L8</accession>
<evidence type="ECO:0000313" key="2">
    <source>
        <dbReference type="EMBL" id="SEE83219.1"/>
    </source>
</evidence>
<dbReference type="Gene3D" id="3.90.75.20">
    <property type="match status" value="1"/>
</dbReference>
<dbReference type="InterPro" id="IPR016177">
    <property type="entry name" value="DNA-bd_dom_sf"/>
</dbReference>
<proteinExistence type="predicted"/>
<name>A0A1H5M1L8_9MICC</name>
<organism evidence="2 3">
    <name type="scientific">Arthrobacter alpinus</name>
    <dbReference type="NCBI Taxonomy" id="656366"/>
    <lineage>
        <taxon>Bacteria</taxon>
        <taxon>Bacillati</taxon>
        <taxon>Actinomycetota</taxon>
        <taxon>Actinomycetes</taxon>
        <taxon>Micrococcales</taxon>
        <taxon>Micrococcaceae</taxon>
        <taxon>Arthrobacter</taxon>
    </lineage>
</organism>
<reference evidence="2 3" key="1">
    <citation type="submission" date="2016-10" db="EMBL/GenBank/DDBJ databases">
        <authorList>
            <person name="de Groot N.N."/>
        </authorList>
    </citation>
    <scope>NUCLEOTIDE SEQUENCE [LARGE SCALE GENOMIC DNA]</scope>
    <source>
        <strain evidence="2 3">DSM 22274</strain>
    </source>
</reference>
<dbReference type="AlphaFoldDB" id="A0A1H5M1L8"/>
<dbReference type="InterPro" id="IPR044925">
    <property type="entry name" value="His-Me_finger_sf"/>
</dbReference>
<dbReference type="Proteomes" id="UP000182725">
    <property type="component" value="Unassembled WGS sequence"/>
</dbReference>
<feature type="domain" description="HNH nuclease" evidence="1">
    <location>
        <begin position="82"/>
        <end position="124"/>
    </location>
</feature>